<dbReference type="NCBIfam" id="TIGR01725">
    <property type="entry name" value="phge_HK97_gp10"/>
    <property type="match status" value="1"/>
</dbReference>
<dbReference type="AlphaFoldDB" id="A0A0D4CJU8"/>
<dbReference type="Proteomes" id="UP000003645">
    <property type="component" value="Chromosome"/>
</dbReference>
<sequence>MAKVTFQLKGARELQRAIAKRPMMMATQTKTIVAKHGALLKTKTAQNMLAAYTGHMEGNKFVKASGTTRRSLSTTFSNAGMTVAVAPHTEYFPYLEYGTRFMSARPTLKPAFAYQSIQFVNDLRKMMK</sequence>
<evidence type="ECO:0000313" key="1">
    <source>
        <dbReference type="EMBL" id="AJT50141.1"/>
    </source>
</evidence>
<keyword evidence="2" id="KW-1185">Reference proteome</keyword>
<dbReference type="HOGENOM" id="CLU_127674_4_0_9"/>
<dbReference type="EMBL" id="CP011013">
    <property type="protein sequence ID" value="AJT50141.1"/>
    <property type="molecule type" value="Genomic_DNA"/>
</dbReference>
<dbReference type="OrthoDB" id="886754at2"/>
<dbReference type="STRING" id="1130798.LBLM1_03015"/>
<name>A0A0D4CJU8_LIMMU</name>
<gene>
    <name evidence="1" type="ORF">LBLM1_03015</name>
</gene>
<reference evidence="1 2" key="1">
    <citation type="journal article" date="2012" name="J. Bacteriol.">
        <title>Genome sequence of Lactobacillus mucosae LM1, isolated from piglet feces.</title>
        <authorList>
            <person name="Lee J.H."/>
            <person name="Valeriano V.D."/>
            <person name="Shin Y.R."/>
            <person name="Chae J.P."/>
            <person name="Kim G.B."/>
            <person name="Ham J.S."/>
            <person name="Chun J."/>
            <person name="Kang D.K."/>
        </authorList>
    </citation>
    <scope>NUCLEOTIDE SEQUENCE [LARGE SCALE GENOMIC DNA]</scope>
    <source>
        <strain evidence="1 2">LM1</strain>
    </source>
</reference>
<accession>A0A0D4CJU8</accession>
<protein>
    <submittedName>
        <fullName evidence="1">Phage protein</fullName>
    </submittedName>
</protein>
<organism evidence="1 2">
    <name type="scientific">Limosilactobacillus mucosae LM1</name>
    <dbReference type="NCBI Taxonomy" id="1130798"/>
    <lineage>
        <taxon>Bacteria</taxon>
        <taxon>Bacillati</taxon>
        <taxon>Bacillota</taxon>
        <taxon>Bacilli</taxon>
        <taxon>Lactobacillales</taxon>
        <taxon>Lactobacillaceae</taxon>
        <taxon>Limosilactobacillus</taxon>
    </lineage>
</organism>
<proteinExistence type="predicted"/>
<dbReference type="KEGG" id="lmu:LBLM1_03015"/>
<dbReference type="InterPro" id="IPR010064">
    <property type="entry name" value="HK97-gp10_tail"/>
</dbReference>
<dbReference type="RefSeq" id="WP_039945814.1">
    <property type="nucleotide sequence ID" value="NZ_CP011013.1"/>
</dbReference>
<evidence type="ECO:0000313" key="2">
    <source>
        <dbReference type="Proteomes" id="UP000003645"/>
    </source>
</evidence>